<dbReference type="GO" id="GO:0005737">
    <property type="term" value="C:cytoplasm"/>
    <property type="evidence" value="ECO:0007669"/>
    <property type="project" value="TreeGrafter"/>
</dbReference>
<dbReference type="HOGENOM" id="CLU_000907_4_3_1"/>
<evidence type="ECO:0000259" key="20">
    <source>
        <dbReference type="PROSITE" id="PS51327"/>
    </source>
</evidence>
<evidence type="ECO:0000256" key="13">
    <source>
        <dbReference type="ARBA" id="ARBA00023211"/>
    </source>
</evidence>
<evidence type="ECO:0000256" key="2">
    <source>
        <dbReference type="ARBA" id="ARBA00001946"/>
    </source>
</evidence>
<dbReference type="Gene3D" id="1.10.1520.10">
    <property type="entry name" value="Ribonuclease III domain"/>
    <property type="match status" value="2"/>
</dbReference>
<keyword evidence="5" id="KW-0677">Repeat</keyword>
<dbReference type="InParanoid" id="C4JRZ2"/>
<evidence type="ECO:0000256" key="11">
    <source>
        <dbReference type="ARBA" id="ARBA00022884"/>
    </source>
</evidence>
<keyword evidence="22" id="KW-1185">Reference proteome</keyword>
<evidence type="ECO:0000256" key="12">
    <source>
        <dbReference type="ARBA" id="ARBA00023118"/>
    </source>
</evidence>
<evidence type="ECO:0000256" key="14">
    <source>
        <dbReference type="ARBA" id="ARBA00025403"/>
    </source>
</evidence>
<dbReference type="Gene3D" id="3.30.160.380">
    <property type="entry name" value="Dicer dimerisation domain"/>
    <property type="match status" value="1"/>
</dbReference>
<evidence type="ECO:0000256" key="1">
    <source>
        <dbReference type="ARBA" id="ARBA00001936"/>
    </source>
</evidence>
<keyword evidence="11 16" id="KW-0694">RNA-binding</keyword>
<dbReference type="Pfam" id="PF00636">
    <property type="entry name" value="Ribonuclease_3"/>
    <property type="match status" value="2"/>
</dbReference>
<dbReference type="PROSITE" id="PS50821">
    <property type="entry name" value="PAZ"/>
    <property type="match status" value="1"/>
</dbReference>
<dbReference type="PANTHER" id="PTHR14950">
    <property type="entry name" value="DICER-RELATED"/>
    <property type="match status" value="1"/>
</dbReference>
<proteinExistence type="inferred from homology"/>
<dbReference type="GO" id="GO:0030422">
    <property type="term" value="P:siRNA processing"/>
    <property type="evidence" value="ECO:0007669"/>
    <property type="project" value="TreeGrafter"/>
</dbReference>
<dbReference type="PROSITE" id="PS51327">
    <property type="entry name" value="DICER_DSRBF"/>
    <property type="match status" value="1"/>
</dbReference>
<dbReference type="PANTHER" id="PTHR14950:SF62">
    <property type="entry name" value="DICER-LIKE PROTEIN 1"/>
    <property type="match status" value="1"/>
</dbReference>
<feature type="domain" description="PAZ" evidence="18">
    <location>
        <begin position="499"/>
        <end position="630"/>
    </location>
</feature>
<evidence type="ECO:0000313" key="21">
    <source>
        <dbReference type="EMBL" id="EEP80389.1"/>
    </source>
</evidence>
<evidence type="ECO:0000256" key="7">
    <source>
        <dbReference type="ARBA" id="ARBA00022801"/>
    </source>
</evidence>
<dbReference type="RefSeq" id="XP_002584542.1">
    <property type="nucleotide sequence ID" value="XM_002584496.1"/>
</dbReference>
<dbReference type="eggNOG" id="KOG0701">
    <property type="taxonomic scope" value="Eukaryota"/>
</dbReference>
<dbReference type="InterPro" id="IPR005034">
    <property type="entry name" value="Dicer_dimerisation"/>
</dbReference>
<dbReference type="GeneID" id="8438204"/>
<dbReference type="PROSITE" id="PS00517">
    <property type="entry name" value="RNASE_3_1"/>
    <property type="match status" value="1"/>
</dbReference>
<dbReference type="GO" id="GO:0005634">
    <property type="term" value="C:nucleus"/>
    <property type="evidence" value="ECO:0007669"/>
    <property type="project" value="TreeGrafter"/>
</dbReference>
<keyword evidence="4" id="KW-0479">Metal-binding</keyword>
<dbReference type="InterPro" id="IPR001650">
    <property type="entry name" value="Helicase_C-like"/>
</dbReference>
<dbReference type="SUPFAM" id="SSF52540">
    <property type="entry name" value="P-loop containing nucleoside triphosphate hydrolases"/>
    <property type="match status" value="1"/>
</dbReference>
<dbReference type="KEGG" id="ure:UREG_05231"/>
<keyword evidence="13" id="KW-0464">Manganese</keyword>
<dbReference type="Gene3D" id="3.40.50.300">
    <property type="entry name" value="P-loop containing nucleotide triphosphate hydrolases"/>
    <property type="match status" value="1"/>
</dbReference>
<evidence type="ECO:0000256" key="16">
    <source>
        <dbReference type="PROSITE-ProRule" id="PRU00657"/>
    </source>
</evidence>
<dbReference type="OMA" id="LWCLEHT"/>
<evidence type="ECO:0000259" key="18">
    <source>
        <dbReference type="PROSITE" id="PS50821"/>
    </source>
</evidence>
<evidence type="ECO:0000256" key="10">
    <source>
        <dbReference type="ARBA" id="ARBA00022842"/>
    </source>
</evidence>
<feature type="domain" description="Dicer dsRNA-binding fold" evidence="20">
    <location>
        <begin position="250"/>
        <end position="351"/>
    </location>
</feature>
<keyword evidence="9" id="KW-0067">ATP-binding</keyword>
<keyword evidence="7" id="KW-0378">Hydrolase</keyword>
<dbReference type="Proteomes" id="UP000002058">
    <property type="component" value="Unassembled WGS sequence"/>
</dbReference>
<keyword evidence="3" id="KW-0930">Antiviral protein</keyword>
<dbReference type="EMBL" id="CH476617">
    <property type="protein sequence ID" value="EEP80389.1"/>
    <property type="molecule type" value="Genomic_DNA"/>
</dbReference>
<protein>
    <recommendedName>
        <fullName evidence="23">Dicer-like protein 1</fullName>
    </recommendedName>
</protein>
<evidence type="ECO:0000256" key="9">
    <source>
        <dbReference type="ARBA" id="ARBA00022840"/>
    </source>
</evidence>
<evidence type="ECO:0008006" key="23">
    <source>
        <dbReference type="Google" id="ProtNLM"/>
    </source>
</evidence>
<gene>
    <name evidence="21" type="ORF">UREG_05231</name>
</gene>
<evidence type="ECO:0000256" key="8">
    <source>
        <dbReference type="ARBA" id="ARBA00022806"/>
    </source>
</evidence>
<dbReference type="GO" id="GO:0051607">
    <property type="term" value="P:defense response to virus"/>
    <property type="evidence" value="ECO:0007669"/>
    <property type="project" value="UniProtKB-KW"/>
</dbReference>
<keyword evidence="6" id="KW-0547">Nucleotide-binding</keyword>
<dbReference type="InterPro" id="IPR038248">
    <property type="entry name" value="Dicer_dimer_sf"/>
</dbReference>
<dbReference type="GO" id="GO:0046872">
    <property type="term" value="F:metal ion binding"/>
    <property type="evidence" value="ECO:0007669"/>
    <property type="project" value="UniProtKB-KW"/>
</dbReference>
<name>C4JRZ2_UNCRE</name>
<evidence type="ECO:0000256" key="6">
    <source>
        <dbReference type="ARBA" id="ARBA00022741"/>
    </source>
</evidence>
<dbReference type="GO" id="GO:0004386">
    <property type="term" value="F:helicase activity"/>
    <property type="evidence" value="ECO:0007669"/>
    <property type="project" value="UniProtKB-KW"/>
</dbReference>
<comment type="function">
    <text evidence="14">Dicer-like endonuclease involved in cleaving double-stranded RNA in the RNA interference (RNAi) pathway. Produces 21 to 25 bp dsRNAs (siRNAs) which target the selective destruction of homologous RNAs leading to sequence-specific suppression of gene expression, called post-transcriptional gene silencing (PTGS). Part of a broad host defense response against viral infection and transposons.</text>
</comment>
<dbReference type="Pfam" id="PF00271">
    <property type="entry name" value="Helicase_C"/>
    <property type="match status" value="1"/>
</dbReference>
<keyword evidence="12" id="KW-0051">Antiviral defense</keyword>
<keyword evidence="8" id="KW-0347">Helicase</keyword>
<dbReference type="InterPro" id="IPR027417">
    <property type="entry name" value="P-loop_NTPase"/>
</dbReference>
<dbReference type="FunFam" id="1.10.1520.10:FF:000026">
    <property type="entry name" value="Dicer-like protein 1"/>
    <property type="match status" value="1"/>
</dbReference>
<evidence type="ECO:0000259" key="19">
    <source>
        <dbReference type="PROSITE" id="PS51194"/>
    </source>
</evidence>
<dbReference type="PROSITE" id="PS50142">
    <property type="entry name" value="RNASE_3_2"/>
    <property type="match status" value="2"/>
</dbReference>
<dbReference type="Pfam" id="PF03368">
    <property type="entry name" value="Dicer_dimer"/>
    <property type="match status" value="1"/>
</dbReference>
<dbReference type="InterPro" id="IPR003100">
    <property type="entry name" value="PAZ_dom"/>
</dbReference>
<dbReference type="OrthoDB" id="416741at2759"/>
<dbReference type="AlphaFoldDB" id="C4JRZ2"/>
<dbReference type="InterPro" id="IPR000999">
    <property type="entry name" value="RNase_III_dom"/>
</dbReference>
<dbReference type="STRING" id="336963.C4JRZ2"/>
<keyword evidence="10" id="KW-0460">Magnesium</keyword>
<accession>C4JRZ2</accession>
<evidence type="ECO:0000256" key="5">
    <source>
        <dbReference type="ARBA" id="ARBA00022737"/>
    </source>
</evidence>
<dbReference type="SUPFAM" id="SSF69065">
    <property type="entry name" value="RNase III domain-like"/>
    <property type="match status" value="2"/>
</dbReference>
<dbReference type="CDD" id="cd00593">
    <property type="entry name" value="RIBOc"/>
    <property type="match status" value="2"/>
</dbReference>
<feature type="domain" description="RNase III" evidence="17">
    <location>
        <begin position="863"/>
        <end position="1014"/>
    </location>
</feature>
<dbReference type="SMART" id="SM00535">
    <property type="entry name" value="RIBOc"/>
    <property type="match status" value="2"/>
</dbReference>
<dbReference type="FunFam" id="1.10.1520.10:FF:000015">
    <property type="entry name" value="Dicer-like protein 1"/>
    <property type="match status" value="1"/>
</dbReference>
<evidence type="ECO:0000256" key="4">
    <source>
        <dbReference type="ARBA" id="ARBA00022723"/>
    </source>
</evidence>
<reference evidence="22" key="1">
    <citation type="journal article" date="2009" name="Genome Res.">
        <title>Comparative genomic analyses of the human fungal pathogens Coccidioides and their relatives.</title>
        <authorList>
            <person name="Sharpton T.J."/>
            <person name="Stajich J.E."/>
            <person name="Rounsley S.D."/>
            <person name="Gardner M.J."/>
            <person name="Wortman J.R."/>
            <person name="Jordar V.S."/>
            <person name="Maiti R."/>
            <person name="Kodira C.D."/>
            <person name="Neafsey D.E."/>
            <person name="Zeng Q."/>
            <person name="Hung C.-Y."/>
            <person name="McMahan C."/>
            <person name="Muszewska A."/>
            <person name="Grynberg M."/>
            <person name="Mandel M.A."/>
            <person name="Kellner E.M."/>
            <person name="Barker B.M."/>
            <person name="Galgiani J.N."/>
            <person name="Orbach M.J."/>
            <person name="Kirkland T.N."/>
            <person name="Cole G.T."/>
            <person name="Henn M.R."/>
            <person name="Birren B.W."/>
            <person name="Taylor J.W."/>
        </authorList>
    </citation>
    <scope>NUCLEOTIDE SEQUENCE [LARGE SCALE GENOMIC DNA]</scope>
    <source>
        <strain evidence="22">UAMH 1704</strain>
    </source>
</reference>
<evidence type="ECO:0000256" key="15">
    <source>
        <dbReference type="ARBA" id="ARBA00035116"/>
    </source>
</evidence>
<dbReference type="GO" id="GO:0005524">
    <property type="term" value="F:ATP binding"/>
    <property type="evidence" value="ECO:0007669"/>
    <property type="project" value="UniProtKB-KW"/>
</dbReference>
<comment type="cofactor">
    <cofactor evidence="2">
        <name>Mg(2+)</name>
        <dbReference type="ChEBI" id="CHEBI:18420"/>
    </cofactor>
</comment>
<evidence type="ECO:0000259" key="17">
    <source>
        <dbReference type="PROSITE" id="PS50142"/>
    </source>
</evidence>
<dbReference type="InterPro" id="IPR036389">
    <property type="entry name" value="RNase_III_sf"/>
</dbReference>
<dbReference type="VEuPathDB" id="FungiDB:UREG_05231"/>
<dbReference type="GO" id="GO:0050688">
    <property type="term" value="P:regulation of defense response to virus"/>
    <property type="evidence" value="ECO:0007669"/>
    <property type="project" value="UniProtKB-KW"/>
</dbReference>
<comment type="similarity">
    <text evidence="15">Belongs to the helicase family. Dicer subfamily.</text>
</comment>
<dbReference type="GO" id="GO:0003723">
    <property type="term" value="F:RNA binding"/>
    <property type="evidence" value="ECO:0007669"/>
    <property type="project" value="UniProtKB-UniRule"/>
</dbReference>
<feature type="domain" description="Helicase C-terminal" evidence="19">
    <location>
        <begin position="47"/>
        <end position="251"/>
    </location>
</feature>
<dbReference type="PROSITE" id="PS51194">
    <property type="entry name" value="HELICASE_CTER"/>
    <property type="match status" value="1"/>
</dbReference>
<dbReference type="GO" id="GO:0004525">
    <property type="term" value="F:ribonuclease III activity"/>
    <property type="evidence" value="ECO:0007669"/>
    <property type="project" value="InterPro"/>
</dbReference>
<comment type="cofactor">
    <cofactor evidence="1">
        <name>Mn(2+)</name>
        <dbReference type="ChEBI" id="CHEBI:29035"/>
    </cofactor>
</comment>
<feature type="domain" description="RNase III" evidence="17">
    <location>
        <begin position="653"/>
        <end position="812"/>
    </location>
</feature>
<evidence type="ECO:0000313" key="22">
    <source>
        <dbReference type="Proteomes" id="UP000002058"/>
    </source>
</evidence>
<organism evidence="21 22">
    <name type="scientific">Uncinocarpus reesii (strain UAMH 1704)</name>
    <dbReference type="NCBI Taxonomy" id="336963"/>
    <lineage>
        <taxon>Eukaryota</taxon>
        <taxon>Fungi</taxon>
        <taxon>Dikarya</taxon>
        <taxon>Ascomycota</taxon>
        <taxon>Pezizomycotina</taxon>
        <taxon>Eurotiomycetes</taxon>
        <taxon>Eurotiomycetidae</taxon>
        <taxon>Onygenales</taxon>
        <taxon>Onygenaceae</taxon>
        <taxon>Uncinocarpus</taxon>
    </lineage>
</organism>
<sequence length="1055" mass="121006">MGNLPLAKISKPEAEIQRLRAAGEVLRSHRFENPNGRPELLSPKVRRLHQELSKYFERHTDTKCIVFTEKRHTARILSDLFAKIGTEYLRPGLLIGVRSDPSGATNVSFRQQILEVVKFRNGEVNCLVIYLDMLPVGLLMSTRLIVVKFATSVAEEGLDIPDCNLVVRYANHLRMKMLYTEVDRFDLACTLTQYIQSRGRARHVNSTFAHMVEQDNVVHKESVKYLQSSEVSERSRVNIYTHVNLVLGYYEPILHLFTKGSHPEFLQRYRRPQYEKETSANVNYYHSFSQNAFHCEVVLPEKSPVRGLTGKPASKKLVAKQSAAFETCLLLRKHGLLDDHFVSTYHKRLPAMRNARLAISSKKSNQYDMIVKPNLWQSSRGAIPTTLHAVAFNLRPNKALRREYHSLVILTREKLPEFPKFPLYLEDDIQCDVICTPIECSIQVSDEDLEVLTTFTLRIFQDVFHKIYERNIPMMTYWLAPLNLLSDLASANVSPRSILDWGILKAVFDEPDISWSIGNSKKFAKNHFVYDRWDGRYRYFTLGVDPNLKPSDPPPATVARRRHMGNIMDYCLSLFKNSRKKFLETCDWNQPVIRAELIQLRRNLLDKRTEKEKQNEGECFICLEALTVSAIPASVAALAFAFPAIISRLESYLIALEACQKLDLSIPAELALEALTKDSDNTEEHRAMQVHFQRGMGKNYERLEFLGDCFLKMATSISLFTMNPDNDEYDFHVKRMCLVCNQNLFKAALNLKLYEFIRSQSFSRRGWYPEGLTLLQGKGQSKTAPENKHALADKTIADVCEALIGASYLSGGKSHRFDMAVRAVTVFVNSSDHNVSDWQDYSKLYALPRYQTAVSDPAEIDLVAQIKEKLGYQFKYPKLLRSAFTHSSYPSAWAAVPCYQRLEFLGDSLLDMACVEHLYHRYPDKDPQWLTEHKMAMVSNKFLGCVAVKLGLHPHLRHFSAPIQSQIATYVEEIEAAELESGDSPDAWTSTSDPPKCLPDMVEAYIGAIFIDSDFRYEVVEDFFERFLKRYFEDMTIYDTYANKHPTVGTLDIFT</sequence>
<evidence type="ECO:0000256" key="3">
    <source>
        <dbReference type="ARBA" id="ARBA00022721"/>
    </source>
</evidence>